<comment type="similarity">
    <text evidence="2 7">Belongs to the peptidase C19 family.</text>
</comment>
<gene>
    <name evidence="10" type="ORF">CTRG_03923</name>
</gene>
<sequence>MSESLDSTLHSRSNVLHDYHEKIHTQPIKPLITEEDKKSYYFRLINYEYHSLQSDSEIRQKSLFQLMDYCELQYENSNTQTQSGSHQKGIKSYIRGYLVFNYLINGFIMHHFNGFDEFIATNETDFIIYLNIYAFYNTDVYFSNGNYSVFATDLRNYMKDYLVKNNILSFDINELFKWLNEYISYLKDKDRNGSTLPDNESSTPSPPSSPSSTASSFSFIETYKTPDLQYEEDFKVRYPSVNSYNTYKTSSKTHQSSHHTRPPIPTQVPPSPPQNDFPRLPDESPTHLSPLRLSQSSPSSPSPSLKLLASSPPPIPPPHKYPTKEYPTAPSVLDTNTSPYPLQEGTASPPGSPQGSPPTLSPSPASMSLYNPVSIPVAVPVPKEESKYFKPKSYGRPKREVPDGYLRPTDYTTAKIHGSNVHTPHLYPQQQQQQYLPTHNHYQQQQPPLQQQQYILPSNQIPHQFQPSYPQQAPHYIQPFPYQQSQVLPPQQQAIAHPSSMQQPMHYHGNNNGAPSGSLVQQNSAYSHIPSHVVHQSDSSRNKKQNLLKEFSVCGLRNFGSSCYINSTIQLLFGVYEFKSIFNRGYQKHVKALKYLKMVAKANSHSKDSVLLSDATAGLLKTFQNNGGVSVSPTKFIRVTTMLKPDFNIPYEQQDAQEFLLFLLDRLHDEMADKSPENYNPEEALRKWKIKLSLDTKDKYLDWCKSLHEHEGTSPITDLFQGHLQNKLKCNKCGYESISYSQFTILSLPIPASSTKEVNLSDCLRYFIQDEVLSGENAWHCPKCNGEVPTLDNHPVFENKRSGLFKLGGKKKQHQNQKNSKNNENAISTKSVNFVKLPSILILQLGLFNFTDKLDMQIRYPLVLKFNNHGHEIVYKLSGMINHVGSLKSGHYTALVNKSNINEKLKNLDNLKQPFWCFFDDDNVKSNVANGHLSPPYDEVVSSDAYVLCYERIDI</sequence>
<dbReference type="RefSeq" id="XP_002549626.1">
    <property type="nucleotide sequence ID" value="XM_002549580.1"/>
</dbReference>
<evidence type="ECO:0000256" key="6">
    <source>
        <dbReference type="ARBA" id="ARBA00022807"/>
    </source>
</evidence>
<feature type="compositionally biased region" description="Low complexity" evidence="8">
    <location>
        <begin position="288"/>
        <end position="310"/>
    </location>
</feature>
<evidence type="ECO:0000259" key="9">
    <source>
        <dbReference type="PROSITE" id="PS50235"/>
    </source>
</evidence>
<dbReference type="InterPro" id="IPR038765">
    <property type="entry name" value="Papain-like_cys_pep_sf"/>
</dbReference>
<keyword evidence="3 7" id="KW-0645">Protease</keyword>
<dbReference type="VEuPathDB" id="FungiDB:CTRG_03923"/>
<dbReference type="InterPro" id="IPR001394">
    <property type="entry name" value="Peptidase_C19_UCH"/>
</dbReference>
<dbReference type="PROSITE" id="PS00972">
    <property type="entry name" value="USP_1"/>
    <property type="match status" value="1"/>
</dbReference>
<dbReference type="Proteomes" id="UP000002037">
    <property type="component" value="Unassembled WGS sequence"/>
</dbReference>
<dbReference type="PANTHER" id="PTHR21646:SF24">
    <property type="entry name" value="UBIQUITIN CARBOXYL-TERMINAL HYDROLASE"/>
    <property type="match status" value="1"/>
</dbReference>
<dbReference type="OrthoDB" id="292964at2759"/>
<evidence type="ECO:0000256" key="7">
    <source>
        <dbReference type="RuleBase" id="RU366025"/>
    </source>
</evidence>
<evidence type="ECO:0000313" key="11">
    <source>
        <dbReference type="Proteomes" id="UP000002037"/>
    </source>
</evidence>
<proteinExistence type="inferred from homology"/>
<keyword evidence="11" id="KW-1185">Reference proteome</keyword>
<reference evidence="10 11" key="1">
    <citation type="journal article" date="2009" name="Nature">
        <title>Evolution of pathogenicity and sexual reproduction in eight Candida genomes.</title>
        <authorList>
            <person name="Butler G."/>
            <person name="Rasmussen M.D."/>
            <person name="Lin M.F."/>
            <person name="Santos M.A."/>
            <person name="Sakthikumar S."/>
            <person name="Munro C.A."/>
            <person name="Rheinbay E."/>
            <person name="Grabherr M."/>
            <person name="Forche A."/>
            <person name="Reedy J.L."/>
            <person name="Agrafioti I."/>
            <person name="Arnaud M.B."/>
            <person name="Bates S."/>
            <person name="Brown A.J."/>
            <person name="Brunke S."/>
            <person name="Costanzo M.C."/>
            <person name="Fitzpatrick D.A."/>
            <person name="de Groot P.W."/>
            <person name="Harris D."/>
            <person name="Hoyer L.L."/>
            <person name="Hube B."/>
            <person name="Klis F.M."/>
            <person name="Kodira C."/>
            <person name="Lennard N."/>
            <person name="Logue M.E."/>
            <person name="Martin R."/>
            <person name="Neiman A.M."/>
            <person name="Nikolaou E."/>
            <person name="Quail M.A."/>
            <person name="Quinn J."/>
            <person name="Santos M.C."/>
            <person name="Schmitzberger F.F."/>
            <person name="Sherlock G."/>
            <person name="Shah P."/>
            <person name="Silverstein K.A."/>
            <person name="Skrzypek M.S."/>
            <person name="Soll D."/>
            <person name="Staggs R."/>
            <person name="Stansfield I."/>
            <person name="Stumpf M.P."/>
            <person name="Sudbery P.E."/>
            <person name="Srikantha T."/>
            <person name="Zeng Q."/>
            <person name="Berman J."/>
            <person name="Berriman M."/>
            <person name="Heitman J."/>
            <person name="Gow N.A."/>
            <person name="Lorenz M.C."/>
            <person name="Birren B.W."/>
            <person name="Kellis M."/>
            <person name="Cuomo C.A."/>
        </authorList>
    </citation>
    <scope>NUCLEOTIDE SEQUENCE [LARGE SCALE GENOMIC DNA]</scope>
    <source>
        <strain evidence="11">ATCC MYA-3404 / T1</strain>
    </source>
</reference>
<dbReference type="InterPro" id="IPR028889">
    <property type="entry name" value="USP"/>
</dbReference>
<dbReference type="Gene3D" id="3.90.70.10">
    <property type="entry name" value="Cysteine proteinases"/>
    <property type="match status" value="1"/>
</dbReference>
<dbReference type="GO" id="GO:0004843">
    <property type="term" value="F:cysteine-type deubiquitinase activity"/>
    <property type="evidence" value="ECO:0007669"/>
    <property type="project" value="UniProtKB-UniRule"/>
</dbReference>
<feature type="domain" description="USP" evidence="9">
    <location>
        <begin position="554"/>
        <end position="953"/>
    </location>
</feature>
<feature type="region of interest" description="Disordered" evidence="8">
    <location>
        <begin position="192"/>
        <end position="216"/>
    </location>
</feature>
<feature type="compositionally biased region" description="Polar residues" evidence="8">
    <location>
        <begin position="499"/>
        <end position="520"/>
    </location>
</feature>
<evidence type="ECO:0000256" key="4">
    <source>
        <dbReference type="ARBA" id="ARBA00022786"/>
    </source>
</evidence>
<dbReference type="GeneID" id="8295771"/>
<dbReference type="GO" id="GO:0006508">
    <property type="term" value="P:proteolysis"/>
    <property type="evidence" value="ECO:0007669"/>
    <property type="project" value="UniProtKB-KW"/>
</dbReference>
<dbReference type="EC" id="3.4.19.12" evidence="7"/>
<dbReference type="PROSITE" id="PS50235">
    <property type="entry name" value="USP_3"/>
    <property type="match status" value="1"/>
</dbReference>
<comment type="catalytic activity">
    <reaction evidence="1 7">
        <text>Thiol-dependent hydrolysis of ester, thioester, amide, peptide and isopeptide bonds formed by the C-terminal Gly of ubiquitin (a 76-residue protein attached to proteins as an intracellular targeting signal).</text>
        <dbReference type="EC" id="3.4.19.12"/>
    </reaction>
</comment>
<evidence type="ECO:0000256" key="2">
    <source>
        <dbReference type="ARBA" id="ARBA00009085"/>
    </source>
</evidence>
<evidence type="ECO:0000256" key="1">
    <source>
        <dbReference type="ARBA" id="ARBA00000707"/>
    </source>
</evidence>
<feature type="compositionally biased region" description="Pro residues" evidence="8">
    <location>
        <begin position="311"/>
        <end position="320"/>
    </location>
</feature>
<keyword evidence="6 7" id="KW-0788">Thiol protease</keyword>
<keyword evidence="4 7" id="KW-0833">Ubl conjugation pathway</keyword>
<dbReference type="KEGG" id="ctp:CTRG_03923"/>
<dbReference type="PANTHER" id="PTHR21646">
    <property type="entry name" value="UBIQUITIN CARBOXYL-TERMINAL HYDROLASE"/>
    <property type="match status" value="1"/>
</dbReference>
<evidence type="ECO:0000256" key="3">
    <source>
        <dbReference type="ARBA" id="ARBA00022670"/>
    </source>
</evidence>
<organism evidence="10 11">
    <name type="scientific">Candida tropicalis (strain ATCC MYA-3404 / T1)</name>
    <name type="common">Yeast</name>
    <dbReference type="NCBI Taxonomy" id="294747"/>
    <lineage>
        <taxon>Eukaryota</taxon>
        <taxon>Fungi</taxon>
        <taxon>Dikarya</taxon>
        <taxon>Ascomycota</taxon>
        <taxon>Saccharomycotina</taxon>
        <taxon>Pichiomycetes</taxon>
        <taxon>Debaryomycetaceae</taxon>
        <taxon>Candida/Lodderomyces clade</taxon>
        <taxon>Candida</taxon>
    </lineage>
</organism>
<dbReference type="AlphaFoldDB" id="C5MCH2"/>
<feature type="region of interest" description="Disordered" evidence="8">
    <location>
        <begin position="246"/>
        <end position="367"/>
    </location>
</feature>
<name>C5MCH2_CANTT</name>
<evidence type="ECO:0000256" key="8">
    <source>
        <dbReference type="SAM" id="MobiDB-lite"/>
    </source>
</evidence>
<feature type="compositionally biased region" description="Pro residues" evidence="8">
    <location>
        <begin position="350"/>
        <end position="361"/>
    </location>
</feature>
<accession>C5MCH2</accession>
<dbReference type="PROSITE" id="PS00973">
    <property type="entry name" value="USP_2"/>
    <property type="match status" value="1"/>
</dbReference>
<dbReference type="InterPro" id="IPR018200">
    <property type="entry name" value="USP_CS"/>
</dbReference>
<keyword evidence="5 7" id="KW-0378">Hydrolase</keyword>
<evidence type="ECO:0000256" key="5">
    <source>
        <dbReference type="ARBA" id="ARBA00022801"/>
    </source>
</evidence>
<dbReference type="SUPFAM" id="SSF54001">
    <property type="entry name" value="Cysteine proteinases"/>
    <property type="match status" value="1"/>
</dbReference>
<evidence type="ECO:0000313" key="10">
    <source>
        <dbReference type="EMBL" id="EER32252.1"/>
    </source>
</evidence>
<dbReference type="STRING" id="294747.C5MCH2"/>
<feature type="region of interest" description="Disordered" evidence="8">
    <location>
        <begin position="491"/>
        <end position="520"/>
    </location>
</feature>
<dbReference type="GO" id="GO:0016579">
    <property type="term" value="P:protein deubiquitination"/>
    <property type="evidence" value="ECO:0007669"/>
    <property type="project" value="InterPro"/>
</dbReference>
<dbReference type="EMBL" id="GG692399">
    <property type="protein sequence ID" value="EER32252.1"/>
    <property type="molecule type" value="Genomic_DNA"/>
</dbReference>
<dbReference type="eggNOG" id="KOG1868">
    <property type="taxonomic scope" value="Eukaryota"/>
</dbReference>
<feature type="compositionally biased region" description="Pro residues" evidence="8">
    <location>
        <begin position="262"/>
        <end position="275"/>
    </location>
</feature>
<dbReference type="InterPro" id="IPR050185">
    <property type="entry name" value="Ub_carboxyl-term_hydrolase"/>
</dbReference>
<dbReference type="Pfam" id="PF00443">
    <property type="entry name" value="UCH"/>
    <property type="match status" value="1"/>
</dbReference>
<dbReference type="HOGENOM" id="CLU_309271_0_0_1"/>
<protein>
    <recommendedName>
        <fullName evidence="7">Ubiquitin carboxyl-terminal hydrolase</fullName>
        <ecNumber evidence="7">3.4.19.12</ecNumber>
    </recommendedName>
</protein>